<protein>
    <submittedName>
        <fullName evidence="1">Uncharacterized protein</fullName>
    </submittedName>
</protein>
<accession>A0ABW2PV89</accession>
<comment type="caution">
    <text evidence="1">The sequence shown here is derived from an EMBL/GenBank/DDBJ whole genome shotgun (WGS) entry which is preliminary data.</text>
</comment>
<reference evidence="2" key="1">
    <citation type="journal article" date="2019" name="Int. J. Syst. Evol. Microbiol.">
        <title>The Global Catalogue of Microorganisms (GCM) 10K type strain sequencing project: providing services to taxonomists for standard genome sequencing and annotation.</title>
        <authorList>
            <consortium name="The Broad Institute Genomics Platform"/>
            <consortium name="The Broad Institute Genome Sequencing Center for Infectious Disease"/>
            <person name="Wu L."/>
            <person name="Ma J."/>
        </authorList>
    </citation>
    <scope>NUCLEOTIDE SEQUENCE [LARGE SCALE GENOMIC DNA]</scope>
    <source>
        <strain evidence="2">CGMCC 1.16305</strain>
    </source>
</reference>
<keyword evidence="2" id="KW-1185">Reference proteome</keyword>
<organism evidence="1 2">
    <name type="scientific">Scopulibacillus cellulosilyticus</name>
    <dbReference type="NCBI Taxonomy" id="2665665"/>
    <lineage>
        <taxon>Bacteria</taxon>
        <taxon>Bacillati</taxon>
        <taxon>Bacillota</taxon>
        <taxon>Bacilli</taxon>
        <taxon>Bacillales</taxon>
        <taxon>Sporolactobacillaceae</taxon>
        <taxon>Scopulibacillus</taxon>
    </lineage>
</organism>
<sequence>MGNYRDFDRVINERNSNRILIMDNNNLEFCSQHGDIFHTDKVFNNYDIILIPEWVHREISHSSNRLNYLAAIPVPYFILNEEEDYVDLINYQELRLMELFKHASSSISPARKFFSGLKKYYNQNNDLPEHWIEDFYEEGFEVRGDTELRKNAGETSILVLTYLLLHHYPSLIGHITIFSSDKGTLTIKQKIMDNLRKIELIHNPATPVSFASTDILLIEAISEGWINIEDVNKLRPNSKFVIYTKKLDNQSSSRHEYVMDTVDFVDALKHIDDYHFEF</sequence>
<dbReference type="RefSeq" id="WP_380965466.1">
    <property type="nucleotide sequence ID" value="NZ_JBHTCO010000007.1"/>
</dbReference>
<name>A0ABW2PV89_9BACL</name>
<proteinExistence type="predicted"/>
<evidence type="ECO:0000313" key="1">
    <source>
        <dbReference type="EMBL" id="MFC7393029.1"/>
    </source>
</evidence>
<gene>
    <name evidence="1" type="ORF">ACFQRG_08535</name>
</gene>
<dbReference type="EMBL" id="JBHTCO010000007">
    <property type="protein sequence ID" value="MFC7393029.1"/>
    <property type="molecule type" value="Genomic_DNA"/>
</dbReference>
<dbReference type="Proteomes" id="UP001596505">
    <property type="component" value="Unassembled WGS sequence"/>
</dbReference>
<evidence type="ECO:0000313" key="2">
    <source>
        <dbReference type="Proteomes" id="UP001596505"/>
    </source>
</evidence>